<dbReference type="InterPro" id="IPR052897">
    <property type="entry name" value="Sec-Metab_Biosynth_Hydrolase"/>
</dbReference>
<dbReference type="InterPro" id="IPR029058">
    <property type="entry name" value="AB_hydrolase_fold"/>
</dbReference>
<proteinExistence type="predicted"/>
<protein>
    <submittedName>
        <fullName evidence="3">Putative signal peptide protein</fullName>
    </submittedName>
</protein>
<dbReference type="Pfam" id="PF12697">
    <property type="entry name" value="Abhydrolase_6"/>
    <property type="match status" value="1"/>
</dbReference>
<dbReference type="PANTHER" id="PTHR37017:SF11">
    <property type="entry name" value="ESTERASE_LIPASE_THIOESTERASE DOMAIN-CONTAINING PROTEIN"/>
    <property type="match status" value="1"/>
</dbReference>
<evidence type="ECO:0000259" key="2">
    <source>
        <dbReference type="Pfam" id="PF12697"/>
    </source>
</evidence>
<dbReference type="InterPro" id="IPR000073">
    <property type="entry name" value="AB_hydrolase_1"/>
</dbReference>
<feature type="domain" description="AB hydrolase-1" evidence="2">
    <location>
        <begin position="37"/>
        <end position="250"/>
    </location>
</feature>
<dbReference type="AlphaFoldDB" id="A0A0P0REZ2"/>
<dbReference type="Proteomes" id="UP000019146">
    <property type="component" value="Chromosome 2"/>
</dbReference>
<organism evidence="3 4">
    <name type="scientific">Paraburkholderia caribensis MBA4</name>
    <dbReference type="NCBI Taxonomy" id="1323664"/>
    <lineage>
        <taxon>Bacteria</taxon>
        <taxon>Pseudomonadati</taxon>
        <taxon>Pseudomonadota</taxon>
        <taxon>Betaproteobacteria</taxon>
        <taxon>Burkholderiales</taxon>
        <taxon>Burkholderiaceae</taxon>
        <taxon>Paraburkholderia</taxon>
    </lineage>
</organism>
<reference evidence="3 4" key="1">
    <citation type="journal article" date="2014" name="Genome Announc.">
        <title>Draft Genome Sequence of the Haloacid-Degrading Burkholderia caribensis Strain MBA4.</title>
        <authorList>
            <person name="Pan Y."/>
            <person name="Kong K.F."/>
            <person name="Tsang J.S."/>
        </authorList>
    </citation>
    <scope>NUCLEOTIDE SEQUENCE [LARGE SCALE GENOMIC DNA]</scope>
    <source>
        <strain evidence="3 4">MBA4</strain>
    </source>
</reference>
<feature type="chain" id="PRO_5006054227" evidence="1">
    <location>
        <begin position="27"/>
        <end position="259"/>
    </location>
</feature>
<dbReference type="RefSeq" id="WP_036001159.1">
    <property type="nucleotide sequence ID" value="NZ_CP012747.1"/>
</dbReference>
<dbReference type="Gene3D" id="3.40.50.1820">
    <property type="entry name" value="alpha/beta hydrolase"/>
    <property type="match status" value="1"/>
</dbReference>
<dbReference type="KEGG" id="bcai:K788_0008240"/>
<dbReference type="GeneID" id="69970970"/>
<feature type="signal peptide" evidence="1">
    <location>
        <begin position="1"/>
        <end position="26"/>
    </location>
</feature>
<dbReference type="SUPFAM" id="SSF53474">
    <property type="entry name" value="alpha/beta-Hydrolases"/>
    <property type="match status" value="1"/>
</dbReference>
<sequence>MTRSFRTILAFATLLCGLLALQTADAATPADLKGTNIVLVHGAFADGSSWNRVIPLLEAHGLHVVAVQNPLSSLADDVAATKRVIDQQTGPVVLVGHSWGGVVISQAGNDDKVKSLVYVAAFAPDANQSIADITQGMKPPAWANELQKDSAGFLTLSDKAVRDDFALDLPAGQQRIVAATQGPWFSGCANDKVTQAAWHEKPSYFVIPGRDKMIDPHLQAKMATQIHAQVTRVDASHVAMLSQPEAVANAIIAAARHAH</sequence>
<keyword evidence="1" id="KW-0732">Signal</keyword>
<accession>A0A0P0REZ2</accession>
<gene>
    <name evidence="3" type="ORF">K788_0008240</name>
</gene>
<dbReference type="PANTHER" id="PTHR37017">
    <property type="entry name" value="AB HYDROLASE-1 DOMAIN-CONTAINING PROTEIN-RELATED"/>
    <property type="match status" value="1"/>
</dbReference>
<name>A0A0P0REZ2_9BURK</name>
<evidence type="ECO:0000313" key="4">
    <source>
        <dbReference type="Proteomes" id="UP000019146"/>
    </source>
</evidence>
<evidence type="ECO:0000313" key="3">
    <source>
        <dbReference type="EMBL" id="ALL67084.1"/>
    </source>
</evidence>
<evidence type="ECO:0000256" key="1">
    <source>
        <dbReference type="SAM" id="SignalP"/>
    </source>
</evidence>
<dbReference type="EMBL" id="CP012747">
    <property type="protein sequence ID" value="ALL67084.1"/>
    <property type="molecule type" value="Genomic_DNA"/>
</dbReference>